<reference evidence="2" key="3">
    <citation type="submission" date="2025-09" db="UniProtKB">
        <authorList>
            <consortium name="Ensembl"/>
        </authorList>
    </citation>
    <scope>IDENTIFICATION</scope>
</reference>
<evidence type="ECO:0000313" key="3">
    <source>
        <dbReference type="Proteomes" id="UP000007875"/>
    </source>
</evidence>
<sequence length="89" mass="10420">MEDSTGLARTPKFVCKVVTGERLLPIGLTGDTYFTFDEFPLVHHYNIPKLDGHKIKRRNQRTKDLLEQAAKQKKDMKDFQKWKEQRGNS</sequence>
<name>H2ZQ82_CIOSA</name>
<feature type="region of interest" description="Disordered" evidence="1">
    <location>
        <begin position="68"/>
        <end position="89"/>
    </location>
</feature>
<dbReference type="InParanoid" id="H2ZQ82"/>
<dbReference type="AlphaFoldDB" id="H2ZQ82"/>
<dbReference type="HOGENOM" id="CLU_2454036_0_0_1"/>
<accession>H2ZQ82</accession>
<dbReference type="Ensembl" id="ENSCSAVT00000019961.1">
    <property type="protein sequence ID" value="ENSCSAVP00000019748.1"/>
    <property type="gene ID" value="ENSCSAVG00000011583.1"/>
</dbReference>
<reference evidence="3" key="1">
    <citation type="submission" date="2003-08" db="EMBL/GenBank/DDBJ databases">
        <authorList>
            <person name="Birren B."/>
            <person name="Nusbaum C."/>
            <person name="Abebe A."/>
            <person name="Abouelleil A."/>
            <person name="Adekoya E."/>
            <person name="Ait-zahra M."/>
            <person name="Allen N."/>
            <person name="Allen T."/>
            <person name="An P."/>
            <person name="Anderson M."/>
            <person name="Anderson S."/>
            <person name="Arachchi H."/>
            <person name="Armbruster J."/>
            <person name="Bachantsang P."/>
            <person name="Baldwin J."/>
            <person name="Barry A."/>
            <person name="Bayul T."/>
            <person name="Blitshsteyn B."/>
            <person name="Bloom T."/>
            <person name="Blye J."/>
            <person name="Boguslavskiy L."/>
            <person name="Borowsky M."/>
            <person name="Boukhgalter B."/>
            <person name="Brunache A."/>
            <person name="Butler J."/>
            <person name="Calixte N."/>
            <person name="Calvo S."/>
            <person name="Camarata J."/>
            <person name="Campo K."/>
            <person name="Chang J."/>
            <person name="Cheshatsang Y."/>
            <person name="Citroen M."/>
            <person name="Collymore A."/>
            <person name="Considine T."/>
            <person name="Cook A."/>
            <person name="Cooke P."/>
            <person name="Corum B."/>
            <person name="Cuomo C."/>
            <person name="David R."/>
            <person name="Dawoe T."/>
            <person name="Degray S."/>
            <person name="Dodge S."/>
            <person name="Dooley K."/>
            <person name="Dorje P."/>
            <person name="Dorjee K."/>
            <person name="Dorris L."/>
            <person name="Duffey N."/>
            <person name="Dupes A."/>
            <person name="Elkins T."/>
            <person name="Engels R."/>
            <person name="Erickson J."/>
            <person name="Farina A."/>
            <person name="Faro S."/>
            <person name="Ferreira P."/>
            <person name="Fischer H."/>
            <person name="Fitzgerald M."/>
            <person name="Foley K."/>
            <person name="Gage D."/>
            <person name="Galagan J."/>
            <person name="Gearin G."/>
            <person name="Gnerre S."/>
            <person name="Gnirke A."/>
            <person name="Goyette A."/>
            <person name="Graham J."/>
            <person name="Grandbois E."/>
            <person name="Gyaltsen K."/>
            <person name="Hafez N."/>
            <person name="Hagopian D."/>
            <person name="Hagos B."/>
            <person name="Hall J."/>
            <person name="Hatcher B."/>
            <person name="Heller A."/>
            <person name="Higgins H."/>
            <person name="Honan T."/>
            <person name="Horn A."/>
            <person name="Houde N."/>
            <person name="Hughes L."/>
            <person name="Hulme W."/>
            <person name="Husby E."/>
            <person name="Iliev I."/>
            <person name="Jaffe D."/>
            <person name="Jones C."/>
            <person name="Kamal M."/>
            <person name="Kamat A."/>
            <person name="Kamvysselis M."/>
            <person name="Karlsson E."/>
            <person name="Kells C."/>
            <person name="Kieu A."/>
            <person name="Kisner P."/>
            <person name="Kodira C."/>
            <person name="Kulbokas E."/>
            <person name="Labutti K."/>
            <person name="Lama D."/>
            <person name="Landers T."/>
            <person name="Leger J."/>
            <person name="Levine S."/>
            <person name="Lewis D."/>
            <person name="Lewis T."/>
            <person name="Lindblad-toh K."/>
            <person name="Liu X."/>
            <person name="Lokyitsang T."/>
            <person name="Lokyitsang Y."/>
            <person name="Lucien O."/>
            <person name="Lui A."/>
            <person name="Ma L.J."/>
            <person name="Mabbitt R."/>
            <person name="Macdonald J."/>
            <person name="Maclean C."/>
            <person name="Major J."/>
            <person name="Manning J."/>
            <person name="Marabella R."/>
            <person name="Maru K."/>
            <person name="Matthews C."/>
            <person name="Mauceli E."/>
            <person name="Mccarthy M."/>
            <person name="Mcdonough S."/>
            <person name="Mcghee T."/>
            <person name="Meldrim J."/>
            <person name="Meneus L."/>
            <person name="Mesirov J."/>
            <person name="Mihalev A."/>
            <person name="Mihova T."/>
            <person name="Mikkelsen T."/>
            <person name="Mlenga V."/>
            <person name="Moru K."/>
            <person name="Mozes J."/>
            <person name="Mulrain L."/>
            <person name="Munson G."/>
            <person name="Naylor J."/>
            <person name="Newes C."/>
            <person name="Nguyen C."/>
            <person name="Nguyen N."/>
            <person name="Nguyen T."/>
            <person name="Nicol R."/>
            <person name="Nielsen C."/>
            <person name="Nizzari M."/>
            <person name="Norbu C."/>
            <person name="Norbu N."/>
            <person name="O'donnell P."/>
            <person name="Okoawo O."/>
            <person name="O'leary S."/>
            <person name="Omotosho B."/>
            <person name="O'neill K."/>
            <person name="Osman S."/>
            <person name="Parker S."/>
            <person name="Perrin D."/>
            <person name="Phunkhang P."/>
            <person name="Piqani B."/>
            <person name="Purcell S."/>
            <person name="Rachupka T."/>
            <person name="Ramasamy U."/>
            <person name="Rameau R."/>
            <person name="Ray V."/>
            <person name="Raymond C."/>
            <person name="Retta R."/>
            <person name="Richardson S."/>
            <person name="Rise C."/>
            <person name="Rodriguez J."/>
            <person name="Rogers J."/>
            <person name="Rogov P."/>
            <person name="Rutman M."/>
            <person name="Schupbach R."/>
            <person name="Seaman C."/>
            <person name="Settipalli S."/>
            <person name="Sharpe T."/>
            <person name="Sheridan J."/>
            <person name="Sherpa N."/>
            <person name="Shi J."/>
            <person name="Smirnov S."/>
            <person name="Smith C."/>
            <person name="Sougnez C."/>
            <person name="Spencer B."/>
            <person name="Stalker J."/>
            <person name="Stange-thomann N."/>
            <person name="Stavropoulos S."/>
            <person name="Stetson K."/>
            <person name="Stone C."/>
            <person name="Stone S."/>
            <person name="Stubbs M."/>
            <person name="Talamas J."/>
            <person name="Tchuinga P."/>
            <person name="Tenzing P."/>
            <person name="Tesfaye S."/>
            <person name="Theodore J."/>
            <person name="Thoulutsang Y."/>
            <person name="Topham K."/>
            <person name="Towey S."/>
            <person name="Tsamla T."/>
            <person name="Tsomo N."/>
            <person name="Vallee D."/>
            <person name="Vassiliev H."/>
            <person name="Venkataraman V."/>
            <person name="Vinson J."/>
            <person name="Vo A."/>
            <person name="Wade C."/>
            <person name="Wang S."/>
            <person name="Wangchuk T."/>
            <person name="Wangdi T."/>
            <person name="Whittaker C."/>
            <person name="Wilkinson J."/>
            <person name="Wu Y."/>
            <person name="Wyman D."/>
            <person name="Yadav S."/>
            <person name="Yang S."/>
            <person name="Yang X."/>
            <person name="Yeager S."/>
            <person name="Yee E."/>
            <person name="Young G."/>
            <person name="Zainoun J."/>
            <person name="Zembeck L."/>
            <person name="Zimmer A."/>
            <person name="Zody M."/>
            <person name="Lander E."/>
        </authorList>
    </citation>
    <scope>NUCLEOTIDE SEQUENCE [LARGE SCALE GENOMIC DNA]</scope>
</reference>
<evidence type="ECO:0000256" key="1">
    <source>
        <dbReference type="SAM" id="MobiDB-lite"/>
    </source>
</evidence>
<protein>
    <submittedName>
        <fullName evidence="2">Uncharacterized protein</fullName>
    </submittedName>
</protein>
<evidence type="ECO:0000313" key="2">
    <source>
        <dbReference type="Ensembl" id="ENSCSAVP00000019748.1"/>
    </source>
</evidence>
<reference evidence="2" key="2">
    <citation type="submission" date="2025-08" db="UniProtKB">
        <authorList>
            <consortium name="Ensembl"/>
        </authorList>
    </citation>
    <scope>IDENTIFICATION</scope>
</reference>
<keyword evidence="3" id="KW-1185">Reference proteome</keyword>
<organism evidence="2 3">
    <name type="scientific">Ciona savignyi</name>
    <name type="common">Pacific transparent sea squirt</name>
    <dbReference type="NCBI Taxonomy" id="51511"/>
    <lineage>
        <taxon>Eukaryota</taxon>
        <taxon>Metazoa</taxon>
        <taxon>Chordata</taxon>
        <taxon>Tunicata</taxon>
        <taxon>Ascidiacea</taxon>
        <taxon>Phlebobranchia</taxon>
        <taxon>Cionidae</taxon>
        <taxon>Ciona</taxon>
    </lineage>
</organism>
<dbReference type="Proteomes" id="UP000007875">
    <property type="component" value="Unassembled WGS sequence"/>
</dbReference>
<proteinExistence type="predicted"/>